<dbReference type="FunFam" id="2.40.10.10:FF:000005">
    <property type="entry name" value="Serine protease 37"/>
    <property type="match status" value="1"/>
</dbReference>
<dbReference type="Gene3D" id="2.40.10.10">
    <property type="entry name" value="Trypsin-like serine proteases"/>
    <property type="match status" value="1"/>
</dbReference>
<evidence type="ECO:0000313" key="9">
    <source>
        <dbReference type="RefSeq" id="XP_030640149.1"/>
    </source>
</evidence>
<dbReference type="InterPro" id="IPR001314">
    <property type="entry name" value="Peptidase_S1A"/>
</dbReference>
<dbReference type="InterPro" id="IPR009003">
    <property type="entry name" value="Peptidase_S1_PA"/>
</dbReference>
<keyword evidence="2" id="KW-0865">Zymogen</keyword>
<dbReference type="EC" id="3.4.21.4" evidence="5"/>
<dbReference type="GO" id="GO:0006508">
    <property type="term" value="P:proteolysis"/>
    <property type="evidence" value="ECO:0007669"/>
    <property type="project" value="InterPro"/>
</dbReference>
<gene>
    <name evidence="9" type="primary">LOC115820652</name>
</gene>
<organism evidence="8 9">
    <name type="scientific">Chanos chanos</name>
    <name type="common">Milkfish</name>
    <name type="synonym">Mugil chanos</name>
    <dbReference type="NCBI Taxonomy" id="29144"/>
    <lineage>
        <taxon>Eukaryota</taxon>
        <taxon>Metazoa</taxon>
        <taxon>Chordata</taxon>
        <taxon>Craniata</taxon>
        <taxon>Vertebrata</taxon>
        <taxon>Euteleostomi</taxon>
        <taxon>Actinopterygii</taxon>
        <taxon>Neopterygii</taxon>
        <taxon>Teleostei</taxon>
        <taxon>Ostariophysi</taxon>
        <taxon>Gonorynchiformes</taxon>
        <taxon>Chanidae</taxon>
        <taxon>Chanos</taxon>
    </lineage>
</organism>
<dbReference type="SUPFAM" id="SSF50494">
    <property type="entry name" value="Trypsin-like serine proteases"/>
    <property type="match status" value="1"/>
</dbReference>
<dbReference type="Pfam" id="PF00089">
    <property type="entry name" value="Trypsin"/>
    <property type="match status" value="1"/>
</dbReference>
<proteinExistence type="predicted"/>
<keyword evidence="8" id="KW-1185">Reference proteome</keyword>
<comment type="catalytic activity">
    <reaction evidence="4">
        <text>Preferential cleavage: Arg-|-Xaa, Lys-|-Xaa.</text>
        <dbReference type="EC" id="3.4.21.4"/>
    </reaction>
</comment>
<dbReference type="PANTHER" id="PTHR24271:SF87">
    <property type="entry name" value="ARGININE ESTERASE-LIKE-RELATED"/>
    <property type="match status" value="1"/>
</dbReference>
<evidence type="ECO:0000256" key="3">
    <source>
        <dbReference type="ARBA" id="ARBA00023157"/>
    </source>
</evidence>
<keyword evidence="3" id="KW-1015">Disulfide bond</keyword>
<feature type="signal peptide" evidence="6">
    <location>
        <begin position="1"/>
        <end position="19"/>
    </location>
</feature>
<dbReference type="OrthoDB" id="5597713at2759"/>
<dbReference type="InterPro" id="IPR043504">
    <property type="entry name" value="Peptidase_S1_PA_chymotrypsin"/>
</dbReference>
<dbReference type="PANTHER" id="PTHR24271">
    <property type="entry name" value="KALLIKREIN-RELATED"/>
    <property type="match status" value="1"/>
</dbReference>
<evidence type="ECO:0000256" key="6">
    <source>
        <dbReference type="SAM" id="SignalP"/>
    </source>
</evidence>
<dbReference type="SMART" id="SM00020">
    <property type="entry name" value="Tryp_SPc"/>
    <property type="match status" value="1"/>
</dbReference>
<dbReference type="Proteomes" id="UP000504632">
    <property type="component" value="Chromosome 9"/>
</dbReference>
<evidence type="ECO:0000256" key="1">
    <source>
        <dbReference type="ARBA" id="ARBA00004239"/>
    </source>
</evidence>
<dbReference type="PROSITE" id="PS00134">
    <property type="entry name" value="TRYPSIN_HIS"/>
    <property type="match status" value="1"/>
</dbReference>
<feature type="domain" description="Peptidase S1" evidence="7">
    <location>
        <begin position="26"/>
        <end position="233"/>
    </location>
</feature>
<evidence type="ECO:0000313" key="8">
    <source>
        <dbReference type="Proteomes" id="UP000504632"/>
    </source>
</evidence>
<dbReference type="GO" id="GO:0005576">
    <property type="term" value="C:extracellular region"/>
    <property type="evidence" value="ECO:0007669"/>
    <property type="project" value="UniProtKB-SubCell"/>
</dbReference>
<dbReference type="PROSITE" id="PS50240">
    <property type="entry name" value="TRYPSIN_DOM"/>
    <property type="match status" value="1"/>
</dbReference>
<evidence type="ECO:0000256" key="2">
    <source>
        <dbReference type="ARBA" id="ARBA00023145"/>
    </source>
</evidence>
<evidence type="ECO:0000259" key="7">
    <source>
        <dbReference type="PROSITE" id="PS50240"/>
    </source>
</evidence>
<reference evidence="9" key="1">
    <citation type="submission" date="2025-08" db="UniProtKB">
        <authorList>
            <consortium name="RefSeq"/>
        </authorList>
    </citation>
    <scope>IDENTIFICATION</scope>
</reference>
<evidence type="ECO:0000256" key="4">
    <source>
        <dbReference type="ARBA" id="ARBA00036320"/>
    </source>
</evidence>
<dbReference type="PRINTS" id="PR00722">
    <property type="entry name" value="CHYMOTRYPSIN"/>
</dbReference>
<dbReference type="CDD" id="cd00190">
    <property type="entry name" value="Tryp_SPc"/>
    <property type="match status" value="1"/>
</dbReference>
<keyword evidence="6" id="KW-0732">Signal</keyword>
<dbReference type="InterPro" id="IPR018114">
    <property type="entry name" value="TRYPSIN_HIS"/>
</dbReference>
<dbReference type="InParanoid" id="A0A6J2W7H6"/>
<sequence>MANTPLLLLVTALPALTLSASVNEGIINGREAKPHSRPYMVSVQISKGHICGGFLVSKSFVMTAAHCSENAQNLKVVLGAHDLSAKDNLGPVTVKKYHRHPNFEPKTFMNDIMLLELENKVQLSKRVQLIPLPKPDGHVKAGTVCSVAGWGYTRPDGHPSMRLQEANLTVFNEAECKRLWTQHDGEGDSGGPLVCGDKAVGVSSFGQKCTNAALPEVYTNISAFLPWINKIIG</sequence>
<name>A0A6J2W7H6_CHACN</name>
<comment type="subcellular location">
    <subcellularLocation>
        <location evidence="1">Secreted</location>
        <location evidence="1">Extracellular space</location>
    </subcellularLocation>
</comment>
<dbReference type="GeneID" id="115820652"/>
<dbReference type="InterPro" id="IPR001254">
    <property type="entry name" value="Trypsin_dom"/>
</dbReference>
<dbReference type="AlphaFoldDB" id="A0A6J2W7H6"/>
<dbReference type="RefSeq" id="XP_030640149.1">
    <property type="nucleotide sequence ID" value="XM_030784289.1"/>
</dbReference>
<feature type="chain" id="PRO_5027083874" description="trypsin" evidence="6">
    <location>
        <begin position="20"/>
        <end position="233"/>
    </location>
</feature>
<dbReference type="GO" id="GO:0004252">
    <property type="term" value="F:serine-type endopeptidase activity"/>
    <property type="evidence" value="ECO:0007669"/>
    <property type="project" value="UniProtKB-EC"/>
</dbReference>
<accession>A0A6J2W7H6</accession>
<evidence type="ECO:0000256" key="5">
    <source>
        <dbReference type="ARBA" id="ARBA00038868"/>
    </source>
</evidence>
<protein>
    <recommendedName>
        <fullName evidence="5">trypsin</fullName>
        <ecNumber evidence="5">3.4.21.4</ecNumber>
    </recommendedName>
</protein>